<keyword evidence="2 6" id="KW-0489">Methyltransferase</keyword>
<dbReference type="SUPFAM" id="SSF53335">
    <property type="entry name" value="S-adenosyl-L-methionine-dependent methyltransferases"/>
    <property type="match status" value="1"/>
</dbReference>
<dbReference type="Proteomes" id="UP001597294">
    <property type="component" value="Unassembled WGS sequence"/>
</dbReference>
<dbReference type="EMBL" id="JBHUII010000001">
    <property type="protein sequence ID" value="MFD2204977.1"/>
    <property type="molecule type" value="Genomic_DNA"/>
</dbReference>
<evidence type="ECO:0000256" key="1">
    <source>
        <dbReference type="ARBA" id="ARBA00007494"/>
    </source>
</evidence>
<evidence type="ECO:0000256" key="3">
    <source>
        <dbReference type="ARBA" id="ARBA00022679"/>
    </source>
</evidence>
<gene>
    <name evidence="10" type="ORF">ACFSKO_05125</name>
</gene>
<feature type="binding site" evidence="6">
    <location>
        <begin position="270"/>
        <end position="276"/>
    </location>
    <ligand>
        <name>S-adenosyl-L-methionine</name>
        <dbReference type="ChEBI" id="CHEBI:59789"/>
    </ligand>
</feature>
<feature type="compositionally biased region" description="Basic and acidic residues" evidence="8">
    <location>
        <begin position="1"/>
        <end position="12"/>
    </location>
</feature>
<reference evidence="11" key="1">
    <citation type="journal article" date="2019" name="Int. J. Syst. Evol. Microbiol.">
        <title>The Global Catalogue of Microorganisms (GCM) 10K type strain sequencing project: providing services to taxonomists for standard genome sequencing and annotation.</title>
        <authorList>
            <consortium name="The Broad Institute Genomics Platform"/>
            <consortium name="The Broad Institute Genome Sequencing Center for Infectious Disease"/>
            <person name="Wu L."/>
            <person name="Ma J."/>
        </authorList>
    </citation>
    <scope>NUCLEOTIDE SEQUENCE [LARGE SCALE GENOMIC DNA]</scope>
    <source>
        <strain evidence="11">CGMCC 4.7192</strain>
    </source>
</reference>
<evidence type="ECO:0000256" key="2">
    <source>
        <dbReference type="ARBA" id="ARBA00022603"/>
    </source>
</evidence>
<dbReference type="CDD" id="cd02440">
    <property type="entry name" value="AdoMet_MTases"/>
    <property type="match status" value="1"/>
</dbReference>
<proteinExistence type="inferred from homology"/>
<evidence type="ECO:0000256" key="5">
    <source>
        <dbReference type="ARBA" id="ARBA00022884"/>
    </source>
</evidence>
<dbReference type="InterPro" id="IPR018314">
    <property type="entry name" value="RsmB/NOL1/NOP2-like_CS"/>
</dbReference>
<feature type="active site" description="Nucleophile" evidence="6">
    <location>
        <position position="386"/>
    </location>
</feature>
<dbReference type="PROSITE" id="PS51686">
    <property type="entry name" value="SAM_MT_RSMB_NOP"/>
    <property type="match status" value="1"/>
</dbReference>
<dbReference type="RefSeq" id="WP_380249080.1">
    <property type="nucleotide sequence ID" value="NZ_JBHUII010000001.1"/>
</dbReference>
<evidence type="ECO:0000256" key="8">
    <source>
        <dbReference type="SAM" id="MobiDB-lite"/>
    </source>
</evidence>
<dbReference type="InterPro" id="IPR035926">
    <property type="entry name" value="NusB-like_sf"/>
</dbReference>
<dbReference type="GO" id="GO:0008168">
    <property type="term" value="F:methyltransferase activity"/>
    <property type="evidence" value="ECO:0007669"/>
    <property type="project" value="UniProtKB-KW"/>
</dbReference>
<dbReference type="GO" id="GO:0032259">
    <property type="term" value="P:methylation"/>
    <property type="evidence" value="ECO:0007669"/>
    <property type="project" value="UniProtKB-KW"/>
</dbReference>
<feature type="region of interest" description="Disordered" evidence="8">
    <location>
        <begin position="1"/>
        <end position="30"/>
    </location>
</feature>
<feature type="binding site" evidence="6">
    <location>
        <position position="333"/>
    </location>
    <ligand>
        <name>S-adenosyl-L-methionine</name>
        <dbReference type="ChEBI" id="CHEBI:59789"/>
    </ligand>
</feature>
<feature type="coiled-coil region" evidence="7">
    <location>
        <begin position="290"/>
        <end position="317"/>
    </location>
</feature>
<dbReference type="InterPro" id="IPR049560">
    <property type="entry name" value="MeTrfase_RsmB-F_NOP2_cat"/>
</dbReference>
<evidence type="ECO:0000256" key="4">
    <source>
        <dbReference type="ARBA" id="ARBA00022691"/>
    </source>
</evidence>
<name>A0ABW5BFW8_9PROT</name>
<dbReference type="PRINTS" id="PR02008">
    <property type="entry name" value="RCMTFAMILY"/>
</dbReference>
<evidence type="ECO:0000256" key="7">
    <source>
        <dbReference type="SAM" id="Coils"/>
    </source>
</evidence>
<dbReference type="SUPFAM" id="SSF48013">
    <property type="entry name" value="NusB-like"/>
    <property type="match status" value="1"/>
</dbReference>
<feature type="binding site" evidence="6">
    <location>
        <position position="317"/>
    </location>
    <ligand>
        <name>S-adenosyl-L-methionine</name>
        <dbReference type="ChEBI" id="CHEBI:59789"/>
    </ligand>
</feature>
<evidence type="ECO:0000313" key="11">
    <source>
        <dbReference type="Proteomes" id="UP001597294"/>
    </source>
</evidence>
<keyword evidence="7" id="KW-0175">Coiled coil</keyword>
<sequence>MTENRTNSDKATPRNTKSGKGSGNRRPANPRKLVLALLKNIMREQQTLDEALSNHQADFESMERRDRAFARLLISTLMRRLGQIDKAINACMKRKLPSKMADVRDIIRLGAVQLLYLDTPPHAAVSTSLDLASGPRISGNKPLMNAVLRRLSREGQEMLAAMDEGYDNLPRWLWNKWVSTYGEETARAIALSHLAEAPLDITVKDNPADWSQRLEGTITSGNSIRLSPGTGDPVFLEGYDEGQWWVQDFAASLPALLLGSVVGKRVGDICAAPGGKTAELISAGATVTAVDSSNKRMKRVHENLERLQLKAEVITADARSWQPEEKFDALLLDAPCSATGTLRKHPELGRIKRPEDIEALADLQAELLNNCADMITVGGTLVYATCSLEPEEGQLQIEKFLANNADKFERIPVQSSELGEAEWLPELLTSDGDLRCLPCHRHDEGGMDGFYACRLRKLA</sequence>
<dbReference type="Pfam" id="PF01029">
    <property type="entry name" value="NusB"/>
    <property type="match status" value="1"/>
</dbReference>
<feature type="binding site" evidence="6">
    <location>
        <position position="291"/>
    </location>
    <ligand>
        <name>S-adenosyl-L-methionine</name>
        <dbReference type="ChEBI" id="CHEBI:59789"/>
    </ligand>
</feature>
<organism evidence="10 11">
    <name type="scientific">Kiloniella antarctica</name>
    <dbReference type="NCBI Taxonomy" id="1550907"/>
    <lineage>
        <taxon>Bacteria</taxon>
        <taxon>Pseudomonadati</taxon>
        <taxon>Pseudomonadota</taxon>
        <taxon>Alphaproteobacteria</taxon>
        <taxon>Rhodospirillales</taxon>
        <taxon>Kiloniellaceae</taxon>
        <taxon>Kiloniella</taxon>
    </lineage>
</organism>
<dbReference type="InterPro" id="IPR001678">
    <property type="entry name" value="MeTrfase_RsmB-F_NOP2_dom"/>
</dbReference>
<dbReference type="EC" id="2.1.1.-" evidence="10"/>
<feature type="domain" description="SAM-dependent MTase RsmB/NOP-type" evidence="9">
    <location>
        <begin position="161"/>
        <end position="458"/>
    </location>
</feature>
<keyword evidence="4 6" id="KW-0949">S-adenosyl-L-methionine</keyword>
<dbReference type="PROSITE" id="PS01153">
    <property type="entry name" value="NOL1_NOP2_SUN"/>
    <property type="match status" value="1"/>
</dbReference>
<keyword evidence="5 6" id="KW-0694">RNA-binding</keyword>
<comment type="similarity">
    <text evidence="1 6">Belongs to the class I-like SAM-binding methyltransferase superfamily. RsmB/NOP family.</text>
</comment>
<keyword evidence="11" id="KW-1185">Reference proteome</keyword>
<dbReference type="InterPro" id="IPR029063">
    <property type="entry name" value="SAM-dependent_MTases_sf"/>
</dbReference>
<accession>A0ABW5BFW8</accession>
<dbReference type="PANTHER" id="PTHR22807">
    <property type="entry name" value="NOP2 YEAST -RELATED NOL1/NOP2/FMU SUN DOMAIN-CONTAINING"/>
    <property type="match status" value="1"/>
</dbReference>
<evidence type="ECO:0000256" key="6">
    <source>
        <dbReference type="PROSITE-ProRule" id="PRU01023"/>
    </source>
</evidence>
<dbReference type="Gene3D" id="3.40.50.150">
    <property type="entry name" value="Vaccinia Virus protein VP39"/>
    <property type="match status" value="1"/>
</dbReference>
<comment type="caution">
    <text evidence="10">The sequence shown here is derived from an EMBL/GenBank/DDBJ whole genome shotgun (WGS) entry which is preliminary data.</text>
</comment>
<dbReference type="Gene3D" id="1.10.940.10">
    <property type="entry name" value="NusB-like"/>
    <property type="match status" value="1"/>
</dbReference>
<dbReference type="InterPro" id="IPR023267">
    <property type="entry name" value="RCMT"/>
</dbReference>
<dbReference type="InterPro" id="IPR006027">
    <property type="entry name" value="NusB_RsmB_TIM44"/>
</dbReference>
<keyword evidence="3 6" id="KW-0808">Transferase</keyword>
<evidence type="ECO:0000259" key="9">
    <source>
        <dbReference type="PROSITE" id="PS51686"/>
    </source>
</evidence>
<dbReference type="PANTHER" id="PTHR22807:SF61">
    <property type="entry name" value="NOL1_NOP2_SUN FAMILY PROTEIN _ ANTITERMINATION NUSB DOMAIN-CONTAINING PROTEIN"/>
    <property type="match status" value="1"/>
</dbReference>
<dbReference type="Pfam" id="PF01189">
    <property type="entry name" value="Methyltr_RsmB-F"/>
    <property type="match status" value="1"/>
</dbReference>
<protein>
    <submittedName>
        <fullName evidence="10">RsmB/NOP family class I SAM-dependent RNA methyltransferase</fullName>
        <ecNumber evidence="10">2.1.1.-</ecNumber>
    </submittedName>
</protein>
<evidence type="ECO:0000313" key="10">
    <source>
        <dbReference type="EMBL" id="MFD2204977.1"/>
    </source>
</evidence>